<dbReference type="PANTHER" id="PTHR16056">
    <property type="entry name" value="REGULATOR OF MICROTUBULE DYNAMICS PROTEIN"/>
    <property type="match status" value="1"/>
</dbReference>
<reference evidence="2" key="1">
    <citation type="journal article" date="2008" name="Nature">
        <title>The amphioxus genome and the evolution of the chordate karyotype.</title>
        <authorList>
            <consortium name="US DOE Joint Genome Institute (JGI-PGF)"/>
            <person name="Putnam N.H."/>
            <person name="Butts T."/>
            <person name="Ferrier D.E.K."/>
            <person name="Furlong R.F."/>
            <person name="Hellsten U."/>
            <person name="Kawashima T."/>
            <person name="Robinson-Rechavi M."/>
            <person name="Shoguchi E."/>
            <person name="Terry A."/>
            <person name="Yu J.-K."/>
            <person name="Benito-Gutierrez E.L."/>
            <person name="Dubchak I."/>
            <person name="Garcia-Fernandez J."/>
            <person name="Gibson-Brown J.J."/>
            <person name="Grigoriev I.V."/>
            <person name="Horton A.C."/>
            <person name="de Jong P.J."/>
            <person name="Jurka J."/>
            <person name="Kapitonov V.V."/>
            <person name="Kohara Y."/>
            <person name="Kuroki Y."/>
            <person name="Lindquist E."/>
            <person name="Lucas S."/>
            <person name="Osoegawa K."/>
            <person name="Pennacchio L.A."/>
            <person name="Salamov A.A."/>
            <person name="Satou Y."/>
            <person name="Sauka-Spengler T."/>
            <person name="Schmutz J."/>
            <person name="Shin-I T."/>
            <person name="Toyoda A."/>
            <person name="Bronner-Fraser M."/>
            <person name="Fujiyama A."/>
            <person name="Holland L.Z."/>
            <person name="Holland P.W.H."/>
            <person name="Satoh N."/>
            <person name="Rokhsar D.S."/>
        </authorList>
    </citation>
    <scope>NUCLEOTIDE SEQUENCE [LARGE SCALE GENOMIC DNA]</scope>
    <source>
        <strain evidence="2">S238N-H82</strain>
        <tissue evidence="2">Testes</tissue>
    </source>
</reference>
<dbReference type="Pfam" id="PF21033">
    <property type="entry name" value="RMD1-3"/>
    <property type="match status" value="1"/>
</dbReference>
<dbReference type="eggNOG" id="ENOG502QS2U">
    <property type="taxonomic scope" value="Eukaryota"/>
</dbReference>
<sequence length="466" mass="52053">MSVTSGDDDEDEGGLLSEAAALGNVYSAIKWASCQDLRYAGQARDGLTQGLWYMTPPDTDTDVAAVTFDEGALQLTALEASLVRVDTLHNGSLQNKEEAYNMLVQLKEKHSGSAEVLWRLSRSMMAKFDGEADPQKRQDLCFQAKGLAEVALAIDANSADAHKWFAIALGSCSEFLSVQDKIKDGYKFKEHIERALELRPNDATVHHLLGRWCYEVTMLSWVERKVASALFAAPPNSSVDEALEHFLEAEDIEPGFYKANSLYIAKCYIQNSDYCNATLWLEKALQQPINDEEYTPFYLVTVTMLSWVERKVASALFAAPPNSSVDEALEHFLECYIQNSDYCNATLWLEKALQQPINDEESATKTDVTRLMMELMKFVKRATARPCAQNVAAELDSSTAWHCSGFPVPENHRSATKTDVTRLMMELMKFVKRATARPCAQNVAAELDSSTAWHCSGFPVPENHRR</sequence>
<dbReference type="InParanoid" id="C3Z3N8"/>
<gene>
    <name evidence="2" type="ORF">BRAFLDRAFT_120481</name>
</gene>
<dbReference type="EMBL" id="GG666577">
    <property type="protein sequence ID" value="EEN52802.1"/>
    <property type="molecule type" value="Genomic_DNA"/>
</dbReference>
<dbReference type="InterPro" id="IPR049039">
    <property type="entry name" value="RMD1-3_a_helical_rpt"/>
</dbReference>
<evidence type="ECO:0000313" key="2">
    <source>
        <dbReference type="EMBL" id="EEN52802.1"/>
    </source>
</evidence>
<proteinExistence type="inferred from homology"/>
<dbReference type="STRING" id="7739.C3Z3N8"/>
<dbReference type="SUPFAM" id="SSF48452">
    <property type="entry name" value="TPR-like"/>
    <property type="match status" value="1"/>
</dbReference>
<organism>
    <name type="scientific">Branchiostoma floridae</name>
    <name type="common">Florida lancelet</name>
    <name type="synonym">Amphioxus</name>
    <dbReference type="NCBI Taxonomy" id="7739"/>
    <lineage>
        <taxon>Eukaryota</taxon>
        <taxon>Metazoa</taxon>
        <taxon>Chordata</taxon>
        <taxon>Cephalochordata</taxon>
        <taxon>Leptocardii</taxon>
        <taxon>Amphioxiformes</taxon>
        <taxon>Branchiostomatidae</taxon>
        <taxon>Branchiostoma</taxon>
    </lineage>
</organism>
<evidence type="ECO:0000256" key="1">
    <source>
        <dbReference type="ARBA" id="ARBA00038360"/>
    </source>
</evidence>
<comment type="similarity">
    <text evidence="1">Belongs to the RMDN family.</text>
</comment>
<protein>
    <submittedName>
        <fullName evidence="2">Uncharacterized protein</fullName>
    </submittedName>
</protein>
<dbReference type="Gene3D" id="1.25.40.10">
    <property type="entry name" value="Tetratricopeptide repeat domain"/>
    <property type="match status" value="1"/>
</dbReference>
<dbReference type="InterPro" id="IPR011990">
    <property type="entry name" value="TPR-like_helical_dom_sf"/>
</dbReference>
<dbReference type="PANTHER" id="PTHR16056:SF37">
    <property type="entry name" value="REGULATOR OF MICROTUBULE DYNAMICS PROTEIN 3-LIKE ISOFORM X1"/>
    <property type="match status" value="1"/>
</dbReference>
<name>C3Z3N8_BRAFL</name>
<dbReference type="AlphaFoldDB" id="C3Z3N8"/>
<accession>C3Z3N8</accession>